<dbReference type="InterPro" id="IPR002668">
    <property type="entry name" value="CNT_N_dom"/>
</dbReference>
<keyword evidence="4 7" id="KW-0812">Transmembrane</keyword>
<proteinExistence type="inferred from homology"/>
<feature type="domain" description="Concentrative nucleoside transporter N-terminal" evidence="8">
    <location>
        <begin position="6"/>
        <end position="79"/>
    </location>
</feature>
<gene>
    <name evidence="11" type="ORF">QEH59_06045</name>
</gene>
<feature type="transmembrane region" description="Helical" evidence="7">
    <location>
        <begin position="56"/>
        <end position="76"/>
    </location>
</feature>
<dbReference type="InterPro" id="IPR018270">
    <property type="entry name" value="C_nuclsd_transpt_met_bac"/>
</dbReference>
<evidence type="ECO:0000259" key="9">
    <source>
        <dbReference type="Pfam" id="PF07662"/>
    </source>
</evidence>
<comment type="similarity">
    <text evidence="2 7">Belongs to the concentrative nucleoside transporter (CNT) (TC 2.A.41) family.</text>
</comment>
<evidence type="ECO:0000256" key="5">
    <source>
        <dbReference type="ARBA" id="ARBA00022989"/>
    </source>
</evidence>
<dbReference type="Proteomes" id="UP001243717">
    <property type="component" value="Unassembled WGS sequence"/>
</dbReference>
<evidence type="ECO:0000256" key="1">
    <source>
        <dbReference type="ARBA" id="ARBA00004651"/>
    </source>
</evidence>
<dbReference type="Pfam" id="PF07670">
    <property type="entry name" value="Gate"/>
    <property type="match status" value="1"/>
</dbReference>
<feature type="transmembrane region" description="Helical" evidence="7">
    <location>
        <begin position="250"/>
        <end position="272"/>
    </location>
</feature>
<dbReference type="EMBL" id="JARXIC010000007">
    <property type="protein sequence ID" value="MDQ8193976.1"/>
    <property type="molecule type" value="Genomic_DNA"/>
</dbReference>
<feature type="transmembrane region" description="Helical" evidence="7">
    <location>
        <begin position="343"/>
        <end position="369"/>
    </location>
</feature>
<dbReference type="Pfam" id="PF01773">
    <property type="entry name" value="Nucleos_tra2_N"/>
    <property type="match status" value="1"/>
</dbReference>
<keyword evidence="7" id="KW-0813">Transport</keyword>
<feature type="transmembrane region" description="Helical" evidence="7">
    <location>
        <begin position="30"/>
        <end position="49"/>
    </location>
</feature>
<dbReference type="InterPro" id="IPR008276">
    <property type="entry name" value="C_nuclsd_transpt"/>
</dbReference>
<keyword evidence="3" id="KW-1003">Cell membrane</keyword>
<feature type="transmembrane region" description="Helical" evidence="7">
    <location>
        <begin position="166"/>
        <end position="188"/>
    </location>
</feature>
<feature type="transmembrane region" description="Helical" evidence="7">
    <location>
        <begin position="284"/>
        <end position="305"/>
    </location>
</feature>
<comment type="caution">
    <text evidence="11">The sequence shown here is derived from an EMBL/GenBank/DDBJ whole genome shotgun (WGS) entry which is preliminary data.</text>
</comment>
<name>A0ABU1AGL4_9BACT</name>
<feature type="transmembrane region" description="Helical" evidence="7">
    <location>
        <begin position="194"/>
        <end position="214"/>
    </location>
</feature>
<evidence type="ECO:0000256" key="6">
    <source>
        <dbReference type="ARBA" id="ARBA00023136"/>
    </source>
</evidence>
<feature type="domain" description="Nucleoside transporter/FeoB GTPase Gate" evidence="10">
    <location>
        <begin position="92"/>
        <end position="189"/>
    </location>
</feature>
<evidence type="ECO:0000313" key="12">
    <source>
        <dbReference type="Proteomes" id="UP001243717"/>
    </source>
</evidence>
<feature type="transmembrane region" description="Helical" evidence="7">
    <location>
        <begin position="88"/>
        <end position="111"/>
    </location>
</feature>
<dbReference type="Pfam" id="PF07662">
    <property type="entry name" value="Nucleos_tra2_C"/>
    <property type="match status" value="1"/>
</dbReference>
<sequence length="403" mass="42681">MLISLLGYCTLIVFAWLCSSSKKNINWHTVIGAIGIQFGFGALVLYAPWGKFGLEVLSVMVNDVISFGFVGIEFLFGGLAGQKHNLGLIFAFTVLPVIIFFSSLISVLYFLRVMPLIVASIGGIIQKLLGTSRAESLSATANIFVGQTEAPLVIKPYLARMTRSEFFAVMVGGLSSIAGSVMAGYARMGVSLEFLLAACFMAAPAGLLFAKLLLPETEIANNEKLLDDTDETPINVFDAAAQGASDGLKLALNVGAMLIAFVGLIALGNGILGNIGDHLGIEALSIQLILGYAFCPLAWILGIPWEHAIQGGAIIGQKIVLNEFVAFLEFTHMQHTLNLRSQAILTFALCGFANFSSIAILLGGLGSLIPQRRSEIAQLAMRALLAASLANFSSGAVAGMLVE</sequence>
<dbReference type="PANTHER" id="PTHR10590:SF4">
    <property type="entry name" value="SOLUTE CARRIER FAMILY 28 MEMBER 3"/>
    <property type="match status" value="1"/>
</dbReference>
<evidence type="ECO:0000256" key="4">
    <source>
        <dbReference type="ARBA" id="ARBA00022692"/>
    </source>
</evidence>
<dbReference type="NCBIfam" id="TIGR00804">
    <property type="entry name" value="nupC"/>
    <property type="match status" value="1"/>
</dbReference>
<keyword evidence="5 7" id="KW-1133">Transmembrane helix</keyword>
<feature type="domain" description="Concentrative nucleoside transporter C-terminal" evidence="9">
    <location>
        <begin position="195"/>
        <end position="399"/>
    </location>
</feature>
<evidence type="ECO:0000256" key="3">
    <source>
        <dbReference type="ARBA" id="ARBA00022475"/>
    </source>
</evidence>
<keyword evidence="12" id="KW-1185">Reference proteome</keyword>
<evidence type="ECO:0000313" key="11">
    <source>
        <dbReference type="EMBL" id="MDQ8193976.1"/>
    </source>
</evidence>
<feature type="transmembrane region" description="Helical" evidence="7">
    <location>
        <begin position="381"/>
        <end position="402"/>
    </location>
</feature>
<keyword evidence="6 7" id="KW-0472">Membrane</keyword>
<organism evidence="11 12">
    <name type="scientific">Thalassobacterium sedimentorum</name>
    <dbReference type="NCBI Taxonomy" id="3041258"/>
    <lineage>
        <taxon>Bacteria</taxon>
        <taxon>Pseudomonadati</taxon>
        <taxon>Verrucomicrobiota</taxon>
        <taxon>Opitutia</taxon>
        <taxon>Puniceicoccales</taxon>
        <taxon>Coraliomargaritaceae</taxon>
        <taxon>Thalassobacterium</taxon>
    </lineage>
</organism>
<evidence type="ECO:0000259" key="8">
    <source>
        <dbReference type="Pfam" id="PF01773"/>
    </source>
</evidence>
<evidence type="ECO:0000259" key="10">
    <source>
        <dbReference type="Pfam" id="PF07670"/>
    </source>
</evidence>
<dbReference type="InterPro" id="IPR011642">
    <property type="entry name" value="Gate_dom"/>
</dbReference>
<dbReference type="RefSeq" id="WP_308984459.1">
    <property type="nucleotide sequence ID" value="NZ_JARXIC010000007.1"/>
</dbReference>
<dbReference type="PANTHER" id="PTHR10590">
    <property type="entry name" value="SODIUM/NUCLEOSIDE COTRANSPORTER"/>
    <property type="match status" value="1"/>
</dbReference>
<comment type="subcellular location">
    <subcellularLocation>
        <location evidence="1">Cell membrane</location>
        <topology evidence="1">Multi-pass membrane protein</topology>
    </subcellularLocation>
</comment>
<evidence type="ECO:0000256" key="2">
    <source>
        <dbReference type="ARBA" id="ARBA00009033"/>
    </source>
</evidence>
<dbReference type="InterPro" id="IPR011657">
    <property type="entry name" value="CNT_C_dom"/>
</dbReference>
<protein>
    <recommendedName>
        <fullName evidence="7">Nucleoside permease</fullName>
    </recommendedName>
</protein>
<evidence type="ECO:0000256" key="7">
    <source>
        <dbReference type="RuleBase" id="RU362018"/>
    </source>
</evidence>
<accession>A0ABU1AGL4</accession>
<reference evidence="11 12" key="1">
    <citation type="submission" date="2023-04" db="EMBL/GenBank/DDBJ databases">
        <title>A novel bacteria isolated from coastal sediment.</title>
        <authorList>
            <person name="Liu X.-J."/>
            <person name="Du Z.-J."/>
        </authorList>
    </citation>
    <scope>NUCLEOTIDE SEQUENCE [LARGE SCALE GENOMIC DNA]</scope>
    <source>
        <strain evidence="11 12">SDUM461004</strain>
    </source>
</reference>